<dbReference type="EMBL" id="JACVVK020000227">
    <property type="protein sequence ID" value="KAK7483373.1"/>
    <property type="molecule type" value="Genomic_DNA"/>
</dbReference>
<accession>A0ABD0K8G3</accession>
<sequence>MEYGHCVGLVNKTVETVGSTVGGGGEVTVTCPGYAHTKRGRNEDAGTEYVMRDLENVPEDCPPWLRLPTLRHFMASLAELF</sequence>
<keyword evidence="2" id="KW-1185">Reference proteome</keyword>
<dbReference type="Proteomes" id="UP001519460">
    <property type="component" value="Unassembled WGS sequence"/>
</dbReference>
<comment type="caution">
    <text evidence="1">The sequence shown here is derived from an EMBL/GenBank/DDBJ whole genome shotgun (WGS) entry which is preliminary data.</text>
</comment>
<reference evidence="1 2" key="1">
    <citation type="journal article" date="2023" name="Sci. Data">
        <title>Genome assembly of the Korean intertidal mud-creeper Batillaria attramentaria.</title>
        <authorList>
            <person name="Patra A.K."/>
            <person name="Ho P.T."/>
            <person name="Jun S."/>
            <person name="Lee S.J."/>
            <person name="Kim Y."/>
            <person name="Won Y.J."/>
        </authorList>
    </citation>
    <scope>NUCLEOTIDE SEQUENCE [LARGE SCALE GENOMIC DNA]</scope>
    <source>
        <strain evidence="1">Wonlab-2016</strain>
    </source>
</reference>
<organism evidence="1 2">
    <name type="scientific">Batillaria attramentaria</name>
    <dbReference type="NCBI Taxonomy" id="370345"/>
    <lineage>
        <taxon>Eukaryota</taxon>
        <taxon>Metazoa</taxon>
        <taxon>Spiralia</taxon>
        <taxon>Lophotrochozoa</taxon>
        <taxon>Mollusca</taxon>
        <taxon>Gastropoda</taxon>
        <taxon>Caenogastropoda</taxon>
        <taxon>Sorbeoconcha</taxon>
        <taxon>Cerithioidea</taxon>
        <taxon>Batillariidae</taxon>
        <taxon>Batillaria</taxon>
    </lineage>
</organism>
<proteinExistence type="predicted"/>
<name>A0ABD0K8G3_9CAEN</name>
<dbReference type="AlphaFoldDB" id="A0ABD0K8G3"/>
<gene>
    <name evidence="1" type="ORF">BaRGS_00025313</name>
</gene>
<evidence type="ECO:0000313" key="1">
    <source>
        <dbReference type="EMBL" id="KAK7483373.1"/>
    </source>
</evidence>
<protein>
    <submittedName>
        <fullName evidence="1">Uncharacterized protein</fullName>
    </submittedName>
</protein>
<evidence type="ECO:0000313" key="2">
    <source>
        <dbReference type="Proteomes" id="UP001519460"/>
    </source>
</evidence>